<feature type="signal peptide" evidence="1">
    <location>
        <begin position="1"/>
        <end position="18"/>
    </location>
</feature>
<dbReference type="AlphaFoldDB" id="A0A1C3EM86"/>
<name>A0A1C3EM86_9GAMM</name>
<evidence type="ECO:0000313" key="2">
    <source>
        <dbReference type="EMBL" id="ODA34346.1"/>
    </source>
</evidence>
<accession>A0A1C3EM86</accession>
<dbReference type="STRING" id="1080227.A8L45_06370"/>
<keyword evidence="1" id="KW-0732">Signal</keyword>
<organism evidence="2 3">
    <name type="scientific">Veronia pacifica</name>
    <dbReference type="NCBI Taxonomy" id="1080227"/>
    <lineage>
        <taxon>Bacteria</taxon>
        <taxon>Pseudomonadati</taxon>
        <taxon>Pseudomonadota</taxon>
        <taxon>Gammaproteobacteria</taxon>
        <taxon>Vibrionales</taxon>
        <taxon>Vibrionaceae</taxon>
        <taxon>Veronia</taxon>
    </lineage>
</organism>
<reference evidence="2 3" key="1">
    <citation type="submission" date="2016-05" db="EMBL/GenBank/DDBJ databases">
        <title>Genomic Taxonomy of the Vibrionaceae.</title>
        <authorList>
            <person name="Gomez-Gil B."/>
            <person name="Enciso-Ibarra J."/>
        </authorList>
    </citation>
    <scope>NUCLEOTIDE SEQUENCE [LARGE SCALE GENOMIC DNA]</scope>
    <source>
        <strain evidence="2 3">CAIM 1920</strain>
    </source>
</reference>
<dbReference type="OrthoDB" id="9840903at2"/>
<evidence type="ECO:0000256" key="1">
    <source>
        <dbReference type="SAM" id="SignalP"/>
    </source>
</evidence>
<protein>
    <submittedName>
        <fullName evidence="2">Uncharacterized protein</fullName>
    </submittedName>
</protein>
<sequence>MTKLVLLLVALVATAVSSDPVSNNVIEEYKKLAELQSRSATLLNNVVAVNIGSAQQCDKVANFQLLIESKQFDNLNTHVHQNGQNNASNYIDKLTGVVTAVCDNTLTSIVQAWFKETITRYRISAIENPEDKALRQTYYCLVKSLREYDRSKEEPNLTVENLEKSCGVKS</sequence>
<dbReference type="RefSeq" id="WP_068900386.1">
    <property type="nucleotide sequence ID" value="NZ_JBHUIF010000004.1"/>
</dbReference>
<keyword evidence="3" id="KW-1185">Reference proteome</keyword>
<comment type="caution">
    <text evidence="2">The sequence shown here is derived from an EMBL/GenBank/DDBJ whole genome shotgun (WGS) entry which is preliminary data.</text>
</comment>
<gene>
    <name evidence="2" type="ORF">A8L45_06370</name>
</gene>
<evidence type="ECO:0000313" key="3">
    <source>
        <dbReference type="Proteomes" id="UP000094936"/>
    </source>
</evidence>
<dbReference type="EMBL" id="LYBM01000008">
    <property type="protein sequence ID" value="ODA34346.1"/>
    <property type="molecule type" value="Genomic_DNA"/>
</dbReference>
<dbReference type="Proteomes" id="UP000094936">
    <property type="component" value="Unassembled WGS sequence"/>
</dbReference>
<feature type="chain" id="PRO_5008673219" evidence="1">
    <location>
        <begin position="19"/>
        <end position="170"/>
    </location>
</feature>
<proteinExistence type="predicted"/>